<dbReference type="EMBL" id="LAZR01023707">
    <property type="protein sequence ID" value="KKL77598.1"/>
    <property type="molecule type" value="Genomic_DNA"/>
</dbReference>
<feature type="transmembrane region" description="Helical" evidence="1">
    <location>
        <begin position="6"/>
        <end position="29"/>
    </location>
</feature>
<feature type="transmembrane region" description="Helical" evidence="1">
    <location>
        <begin position="50"/>
        <end position="75"/>
    </location>
</feature>
<protein>
    <submittedName>
        <fullName evidence="2">Uncharacterized protein</fullName>
    </submittedName>
</protein>
<sequence length="135" mass="15158">MHTGTVVISLAIAITISLWLLLVTAGFVVRPTNKSSYLNWHRRERFADALVSTGFGIGIVAILFTFVGGIALITFGVSSYSCRLLAEDLSMEYDHSWARKCRVEVTLEDGREVWIRPSNVRLTEDFRLIVTEPQP</sequence>
<keyword evidence="1" id="KW-1133">Transmembrane helix</keyword>
<proteinExistence type="predicted"/>
<keyword evidence="1" id="KW-0812">Transmembrane</keyword>
<comment type="caution">
    <text evidence="2">The sequence shown here is derived from an EMBL/GenBank/DDBJ whole genome shotgun (WGS) entry which is preliminary data.</text>
</comment>
<name>A0A0F9ETZ2_9ZZZZ</name>
<gene>
    <name evidence="2" type="ORF">LCGC14_2033270</name>
</gene>
<accession>A0A0F9ETZ2</accession>
<organism evidence="2">
    <name type="scientific">marine sediment metagenome</name>
    <dbReference type="NCBI Taxonomy" id="412755"/>
    <lineage>
        <taxon>unclassified sequences</taxon>
        <taxon>metagenomes</taxon>
        <taxon>ecological metagenomes</taxon>
    </lineage>
</organism>
<evidence type="ECO:0000313" key="2">
    <source>
        <dbReference type="EMBL" id="KKL77598.1"/>
    </source>
</evidence>
<dbReference type="AlphaFoldDB" id="A0A0F9ETZ2"/>
<keyword evidence="1" id="KW-0472">Membrane</keyword>
<reference evidence="2" key="1">
    <citation type="journal article" date="2015" name="Nature">
        <title>Complex archaea that bridge the gap between prokaryotes and eukaryotes.</title>
        <authorList>
            <person name="Spang A."/>
            <person name="Saw J.H."/>
            <person name="Jorgensen S.L."/>
            <person name="Zaremba-Niedzwiedzka K."/>
            <person name="Martijn J."/>
            <person name="Lind A.E."/>
            <person name="van Eijk R."/>
            <person name="Schleper C."/>
            <person name="Guy L."/>
            <person name="Ettema T.J."/>
        </authorList>
    </citation>
    <scope>NUCLEOTIDE SEQUENCE</scope>
</reference>
<evidence type="ECO:0000256" key="1">
    <source>
        <dbReference type="SAM" id="Phobius"/>
    </source>
</evidence>